<protein>
    <submittedName>
        <fullName evidence="5">AraC family transcriptional regulator</fullName>
    </submittedName>
</protein>
<dbReference type="PROSITE" id="PS01124">
    <property type="entry name" value="HTH_ARAC_FAMILY_2"/>
    <property type="match status" value="1"/>
</dbReference>
<dbReference type="GO" id="GO:0003700">
    <property type="term" value="F:DNA-binding transcription factor activity"/>
    <property type="evidence" value="ECO:0007669"/>
    <property type="project" value="InterPro"/>
</dbReference>
<sequence length="268" mass="30568">MGVTMKSLMQLAYYRGVHTQALRNVAILTPSIIQITTGSKRLYWQETTLDIDAHSLLLCRANHALHFENLPQAGQFSSRQFCFTLPPTSEMLSLSERNGTTTPHLTLHHPVVRCDKALNHTLNLLAGLPLGELSTETLTFWLFGLYQQLAERGVLHLMFTPQGQSFEQKLSEFIAQQPSKDHQIEDACQHFAISKATLIRRLKEEGTQYREVLSKVRLSHALSLMQQGHRKTAELSLMCGYQSPDKFSQRFRQRFGLSPREYCKTLPN</sequence>
<dbReference type="InterPro" id="IPR009057">
    <property type="entry name" value="Homeodomain-like_sf"/>
</dbReference>
<evidence type="ECO:0000256" key="1">
    <source>
        <dbReference type="ARBA" id="ARBA00023015"/>
    </source>
</evidence>
<proteinExistence type="predicted"/>
<evidence type="ECO:0000256" key="3">
    <source>
        <dbReference type="ARBA" id="ARBA00023163"/>
    </source>
</evidence>
<accession>A0A2S3R533</accession>
<dbReference type="SUPFAM" id="SSF46689">
    <property type="entry name" value="Homeodomain-like"/>
    <property type="match status" value="1"/>
</dbReference>
<dbReference type="GO" id="GO:0000976">
    <property type="term" value="F:transcription cis-regulatory region binding"/>
    <property type="evidence" value="ECO:0007669"/>
    <property type="project" value="TreeGrafter"/>
</dbReference>
<dbReference type="AlphaFoldDB" id="A0A2S3R533"/>
<dbReference type="PANTHER" id="PTHR47894:SF4">
    <property type="entry name" value="HTH-TYPE TRANSCRIPTIONAL REGULATOR GADX"/>
    <property type="match status" value="1"/>
</dbReference>
<dbReference type="Gene3D" id="1.10.10.60">
    <property type="entry name" value="Homeodomain-like"/>
    <property type="match status" value="1"/>
</dbReference>
<evidence type="ECO:0000259" key="4">
    <source>
        <dbReference type="PROSITE" id="PS01124"/>
    </source>
</evidence>
<keyword evidence="1" id="KW-0805">Transcription regulation</keyword>
<evidence type="ECO:0000313" key="6">
    <source>
        <dbReference type="Proteomes" id="UP000237466"/>
    </source>
</evidence>
<dbReference type="SMART" id="SM00342">
    <property type="entry name" value="HTH_ARAC"/>
    <property type="match status" value="1"/>
</dbReference>
<feature type="domain" description="HTH araC/xylS-type" evidence="4">
    <location>
        <begin position="168"/>
        <end position="265"/>
    </location>
</feature>
<dbReference type="PANTHER" id="PTHR47894">
    <property type="entry name" value="HTH-TYPE TRANSCRIPTIONAL REGULATOR GADX"/>
    <property type="match status" value="1"/>
</dbReference>
<evidence type="ECO:0000313" key="5">
    <source>
        <dbReference type="EMBL" id="POB48804.1"/>
    </source>
</evidence>
<reference evidence="5 6" key="1">
    <citation type="journal article" date="2018" name="Front. Microbiol.">
        <title>Phylogeny of Vibrio vulnificus from the Analysis of the Core-Genome: Implications for Intra-Species Taxonomy.</title>
        <authorList>
            <person name="Roig F.J."/>
            <person name="Gonzalez-Candelas F."/>
            <person name="Sanjuan E."/>
            <person name="Fouz B."/>
            <person name="Feil E.J."/>
            <person name="Llorens C."/>
            <person name="Baker-Austin C."/>
            <person name="Oliver J.D."/>
            <person name="Danin-Poleg Y."/>
            <person name="Gibas C.J."/>
            <person name="Kashi Y."/>
            <person name="Gulig P.A."/>
            <person name="Morrison S.S."/>
            <person name="Amaro C."/>
        </authorList>
    </citation>
    <scope>NUCLEOTIDE SEQUENCE [LARGE SCALE GENOMIC DNA]</scope>
    <source>
        <strain evidence="5 6">CECT4608</strain>
    </source>
</reference>
<dbReference type="InterPro" id="IPR018060">
    <property type="entry name" value="HTH_AraC"/>
</dbReference>
<gene>
    <name evidence="5" type="ORF">CRN52_07335</name>
</gene>
<name>A0A2S3R533_VIBVL</name>
<comment type="caution">
    <text evidence="5">The sequence shown here is derived from an EMBL/GenBank/DDBJ whole genome shotgun (WGS) entry which is preliminary data.</text>
</comment>
<dbReference type="Proteomes" id="UP000237466">
    <property type="component" value="Unassembled WGS sequence"/>
</dbReference>
<keyword evidence="3" id="KW-0804">Transcription</keyword>
<dbReference type="EMBL" id="PDGH01000058">
    <property type="protein sequence ID" value="POB48804.1"/>
    <property type="molecule type" value="Genomic_DNA"/>
</dbReference>
<keyword evidence="2" id="KW-0238">DNA-binding</keyword>
<dbReference type="GO" id="GO:0005829">
    <property type="term" value="C:cytosol"/>
    <property type="evidence" value="ECO:0007669"/>
    <property type="project" value="TreeGrafter"/>
</dbReference>
<dbReference type="RefSeq" id="WP_072603568.1">
    <property type="nucleotide sequence ID" value="NZ_CABMOC010000003.1"/>
</dbReference>
<dbReference type="Pfam" id="PF12833">
    <property type="entry name" value="HTH_18"/>
    <property type="match status" value="1"/>
</dbReference>
<organism evidence="5 6">
    <name type="scientific">Vibrio vulnificus</name>
    <dbReference type="NCBI Taxonomy" id="672"/>
    <lineage>
        <taxon>Bacteria</taxon>
        <taxon>Pseudomonadati</taxon>
        <taxon>Pseudomonadota</taxon>
        <taxon>Gammaproteobacteria</taxon>
        <taxon>Vibrionales</taxon>
        <taxon>Vibrionaceae</taxon>
        <taxon>Vibrio</taxon>
    </lineage>
</organism>
<evidence type="ECO:0000256" key="2">
    <source>
        <dbReference type="ARBA" id="ARBA00023125"/>
    </source>
</evidence>